<evidence type="ECO:0000256" key="1">
    <source>
        <dbReference type="SAM" id="Phobius"/>
    </source>
</evidence>
<evidence type="ECO:0000259" key="3">
    <source>
        <dbReference type="Pfam" id="PF07238"/>
    </source>
</evidence>
<feature type="domain" description="PilZ" evidence="3">
    <location>
        <begin position="194"/>
        <end position="275"/>
    </location>
</feature>
<feature type="chain" id="PRO_5015723711" description="PilZ domain-containing protein" evidence="2">
    <location>
        <begin position="26"/>
        <end position="290"/>
    </location>
</feature>
<name>A0A2T7G0Y2_9RHOB</name>
<keyword evidence="2" id="KW-0732">Signal</keyword>
<evidence type="ECO:0000256" key="2">
    <source>
        <dbReference type="SAM" id="SignalP"/>
    </source>
</evidence>
<dbReference type="Pfam" id="PF07238">
    <property type="entry name" value="PilZ"/>
    <property type="match status" value="1"/>
</dbReference>
<evidence type="ECO:0000313" key="4">
    <source>
        <dbReference type="EMBL" id="PVA08048.1"/>
    </source>
</evidence>
<dbReference type="EMBL" id="QCYG01000001">
    <property type="protein sequence ID" value="PVA08048.1"/>
    <property type="molecule type" value="Genomic_DNA"/>
</dbReference>
<accession>A0A2T7G0Y2</accession>
<keyword evidence="1" id="KW-0812">Transmembrane</keyword>
<dbReference type="AlphaFoldDB" id="A0A2T7G0Y2"/>
<reference evidence="4 5" key="1">
    <citation type="submission" date="2018-04" db="EMBL/GenBank/DDBJ databases">
        <title>Pelagivirga bohaiensis gen. nov., sp. nov., a bacterium isolated from the Bohai Sea.</title>
        <authorList>
            <person name="Ji X."/>
        </authorList>
    </citation>
    <scope>NUCLEOTIDE SEQUENCE [LARGE SCALE GENOMIC DNA]</scope>
    <source>
        <strain evidence="4 5">BH-SD16</strain>
    </source>
</reference>
<evidence type="ECO:0000313" key="5">
    <source>
        <dbReference type="Proteomes" id="UP000244817"/>
    </source>
</evidence>
<dbReference type="OrthoDB" id="7877464at2"/>
<feature type="signal peptide" evidence="2">
    <location>
        <begin position="1"/>
        <end position="25"/>
    </location>
</feature>
<dbReference type="GO" id="GO:0035438">
    <property type="term" value="F:cyclic-di-GMP binding"/>
    <property type="evidence" value="ECO:0007669"/>
    <property type="project" value="InterPro"/>
</dbReference>
<keyword evidence="1" id="KW-0472">Membrane</keyword>
<dbReference type="Proteomes" id="UP000244817">
    <property type="component" value="Unassembled WGS sequence"/>
</dbReference>
<dbReference type="RefSeq" id="WP_108639202.1">
    <property type="nucleotide sequence ID" value="NZ_QCYG01000001.1"/>
</dbReference>
<keyword evidence="5" id="KW-1185">Reference proteome</keyword>
<comment type="caution">
    <text evidence="4">The sequence shown here is derived from an EMBL/GenBank/DDBJ whole genome shotgun (WGS) entry which is preliminary data.</text>
</comment>
<gene>
    <name evidence="4" type="ORF">DC363_00675</name>
</gene>
<feature type="transmembrane region" description="Helical" evidence="1">
    <location>
        <begin position="169"/>
        <end position="187"/>
    </location>
</feature>
<keyword evidence="1" id="KW-1133">Transmembrane helix</keyword>
<dbReference type="InterPro" id="IPR009875">
    <property type="entry name" value="PilZ_domain"/>
</dbReference>
<proteinExistence type="predicted"/>
<protein>
    <recommendedName>
        <fullName evidence="3">PilZ domain-containing protein</fullName>
    </recommendedName>
</protein>
<organism evidence="4 5">
    <name type="scientific">Thalassorhabdomicrobium marinisediminis</name>
    <dbReference type="NCBI Taxonomy" id="2170577"/>
    <lineage>
        <taxon>Bacteria</taxon>
        <taxon>Pseudomonadati</taxon>
        <taxon>Pseudomonadota</taxon>
        <taxon>Alphaproteobacteria</taxon>
        <taxon>Rhodobacterales</taxon>
        <taxon>Paracoccaceae</taxon>
        <taxon>Thalassorhabdomicrobium</taxon>
    </lineage>
</organism>
<sequence length="290" mass="30653">MAGVTALKRLAGVVWLAVMAGPAAAQMCAVMYEVERLEAVLMVAPEATPDADPARTVAATIGQLVRRTRDLSAFATRDAAFNRAVAAYVADVARIHGRQPAVGVQITARALAVPAHHALLRRMMTLGTPICNAASDPAPPSEDAVDTSTQAGAMSALRGLGGAGAATRVALLLSAVLALVAVLLRAARNRALQKVRFSCNVPAMVEDDGGVQRLQLIDISAVGAKLRLSGDRPLLDHIFVTLGRRTVAARVAWQNSHYAGLVFRRTLPARQVRQISNGEVERRAPDARAR</sequence>
<dbReference type="SUPFAM" id="SSF141371">
    <property type="entry name" value="PilZ domain-like"/>
    <property type="match status" value="1"/>
</dbReference>